<evidence type="ECO:0000256" key="8">
    <source>
        <dbReference type="ARBA" id="ARBA00023306"/>
    </source>
</evidence>
<proteinExistence type="inferred from homology"/>
<keyword evidence="4" id="KW-0132">Cell division</keyword>
<evidence type="ECO:0000256" key="10">
    <source>
        <dbReference type="ARBA" id="ARBA00038367"/>
    </source>
</evidence>
<dbReference type="GO" id="GO:0008360">
    <property type="term" value="P:regulation of cell shape"/>
    <property type="evidence" value="ECO:0007669"/>
    <property type="project" value="UniProtKB-KW"/>
</dbReference>
<dbReference type="InterPro" id="IPR013792">
    <property type="entry name" value="RNA3'P_cycl/enolpyr_Trfase_a/b"/>
</dbReference>
<dbReference type="InterPro" id="IPR036968">
    <property type="entry name" value="Enolpyruvate_Tfrase_sf"/>
</dbReference>
<keyword evidence="9" id="KW-0961">Cell wall biogenesis/degradation</keyword>
<evidence type="ECO:0000256" key="15">
    <source>
        <dbReference type="ARBA" id="ARBA00047527"/>
    </source>
</evidence>
<evidence type="ECO:0000256" key="12">
    <source>
        <dbReference type="ARBA" id="ARBA00039754"/>
    </source>
</evidence>
<dbReference type="Gene3D" id="3.65.10.10">
    <property type="entry name" value="Enolpyruvate transferase domain"/>
    <property type="match status" value="1"/>
</dbReference>
<keyword evidence="3" id="KW-0963">Cytoplasm</keyword>
<evidence type="ECO:0000256" key="1">
    <source>
        <dbReference type="ARBA" id="ARBA00004496"/>
    </source>
</evidence>
<evidence type="ECO:0000256" key="3">
    <source>
        <dbReference type="ARBA" id="ARBA00022490"/>
    </source>
</evidence>
<evidence type="ECO:0000256" key="13">
    <source>
        <dbReference type="ARBA" id="ARBA00042443"/>
    </source>
</evidence>
<evidence type="ECO:0000256" key="7">
    <source>
        <dbReference type="ARBA" id="ARBA00022984"/>
    </source>
</evidence>
<evidence type="ECO:0000313" key="18">
    <source>
        <dbReference type="Proteomes" id="UP000229777"/>
    </source>
</evidence>
<keyword evidence="7" id="KW-0573">Peptidoglycan synthesis</keyword>
<dbReference type="GO" id="GO:0051301">
    <property type="term" value="P:cell division"/>
    <property type="evidence" value="ECO:0007669"/>
    <property type="project" value="UniProtKB-KW"/>
</dbReference>
<dbReference type="EC" id="2.5.1.7" evidence="11"/>
<protein>
    <recommendedName>
        <fullName evidence="12">UDP-N-acetylglucosamine 1-carboxyvinyltransferase</fullName>
        <ecNumber evidence="11">2.5.1.7</ecNumber>
    </recommendedName>
    <alternativeName>
        <fullName evidence="13">Enoylpyruvate transferase</fullName>
    </alternativeName>
    <alternativeName>
        <fullName evidence="14">UDP-N-acetylglucosamine enolpyruvyl transferase</fullName>
    </alternativeName>
</protein>
<dbReference type="SUPFAM" id="SSF55205">
    <property type="entry name" value="EPT/RTPC-like"/>
    <property type="match status" value="1"/>
</dbReference>
<dbReference type="Proteomes" id="UP000229777">
    <property type="component" value="Unassembled WGS sequence"/>
</dbReference>
<evidence type="ECO:0000313" key="17">
    <source>
        <dbReference type="EMBL" id="PJC31948.1"/>
    </source>
</evidence>
<keyword evidence="6" id="KW-0133">Cell shape</keyword>
<evidence type="ECO:0000256" key="6">
    <source>
        <dbReference type="ARBA" id="ARBA00022960"/>
    </source>
</evidence>
<evidence type="ECO:0000256" key="11">
    <source>
        <dbReference type="ARBA" id="ARBA00039108"/>
    </source>
</evidence>
<dbReference type="PANTHER" id="PTHR43783">
    <property type="entry name" value="UDP-N-ACETYLGLUCOSAMINE 1-CARBOXYVINYLTRANSFERASE"/>
    <property type="match status" value="1"/>
</dbReference>
<dbReference type="GO" id="GO:0008760">
    <property type="term" value="F:UDP-N-acetylglucosamine 1-carboxyvinyltransferase activity"/>
    <property type="evidence" value="ECO:0007669"/>
    <property type="project" value="UniProtKB-EC"/>
</dbReference>
<comment type="caution">
    <text evidence="17">The sequence shown here is derived from an EMBL/GenBank/DDBJ whole genome shotgun (WGS) entry which is preliminary data.</text>
</comment>
<keyword evidence="5" id="KW-0808">Transferase</keyword>
<keyword evidence="8" id="KW-0131">Cell cycle</keyword>
<comment type="similarity">
    <text evidence="10">Belongs to the EPSP synthase family. MurA subfamily.</text>
</comment>
<dbReference type="PANTHER" id="PTHR43783:SF1">
    <property type="entry name" value="UDP-N-ACETYLGLUCOSAMINE 1-CARBOXYVINYLTRANSFERASE"/>
    <property type="match status" value="1"/>
</dbReference>
<dbReference type="EMBL" id="PFSA01000063">
    <property type="protein sequence ID" value="PJC31948.1"/>
    <property type="molecule type" value="Genomic_DNA"/>
</dbReference>
<name>A0A2M8EYX9_9BACT</name>
<dbReference type="Pfam" id="PF00275">
    <property type="entry name" value="EPSP_synthase"/>
    <property type="match status" value="1"/>
</dbReference>
<evidence type="ECO:0000256" key="14">
    <source>
        <dbReference type="ARBA" id="ARBA00042842"/>
    </source>
</evidence>
<comment type="subcellular location">
    <subcellularLocation>
        <location evidence="1">Cytoplasm</location>
    </subcellularLocation>
</comment>
<comment type="pathway">
    <text evidence="2">Cell wall biogenesis; peptidoglycan biosynthesis.</text>
</comment>
<dbReference type="InterPro" id="IPR001986">
    <property type="entry name" value="Enolpyruvate_Tfrase_dom"/>
</dbReference>
<comment type="catalytic activity">
    <reaction evidence="15">
        <text>phosphoenolpyruvate + UDP-N-acetyl-alpha-D-glucosamine = UDP-N-acetyl-3-O-(1-carboxyvinyl)-alpha-D-glucosamine + phosphate</text>
        <dbReference type="Rhea" id="RHEA:18681"/>
        <dbReference type="ChEBI" id="CHEBI:43474"/>
        <dbReference type="ChEBI" id="CHEBI:57705"/>
        <dbReference type="ChEBI" id="CHEBI:58702"/>
        <dbReference type="ChEBI" id="CHEBI:68483"/>
        <dbReference type="EC" id="2.5.1.7"/>
    </reaction>
</comment>
<reference evidence="18" key="1">
    <citation type="submission" date="2017-09" db="EMBL/GenBank/DDBJ databases">
        <title>Depth-based differentiation of microbial function through sediment-hosted aquifers and enrichment of novel symbionts in the deep terrestrial subsurface.</title>
        <authorList>
            <person name="Probst A.J."/>
            <person name="Ladd B."/>
            <person name="Jarett J.K."/>
            <person name="Geller-Mcgrath D.E."/>
            <person name="Sieber C.M.K."/>
            <person name="Emerson J.B."/>
            <person name="Anantharaman K."/>
            <person name="Thomas B.C."/>
            <person name="Malmstrom R."/>
            <person name="Stieglmeier M."/>
            <person name="Klingl A."/>
            <person name="Woyke T."/>
            <person name="Ryan C.M."/>
            <person name="Banfield J.F."/>
        </authorList>
    </citation>
    <scope>NUCLEOTIDE SEQUENCE [LARGE SCALE GENOMIC DNA]</scope>
</reference>
<dbReference type="GO" id="GO:0009252">
    <property type="term" value="P:peptidoglycan biosynthetic process"/>
    <property type="evidence" value="ECO:0007669"/>
    <property type="project" value="UniProtKB-KW"/>
</dbReference>
<dbReference type="InterPro" id="IPR050068">
    <property type="entry name" value="MurA_subfamily"/>
</dbReference>
<gene>
    <name evidence="17" type="ORF">CO049_03545</name>
</gene>
<dbReference type="GO" id="GO:0071555">
    <property type="term" value="P:cell wall organization"/>
    <property type="evidence" value="ECO:0007669"/>
    <property type="project" value="UniProtKB-KW"/>
</dbReference>
<evidence type="ECO:0000256" key="9">
    <source>
        <dbReference type="ARBA" id="ARBA00023316"/>
    </source>
</evidence>
<evidence type="ECO:0000256" key="4">
    <source>
        <dbReference type="ARBA" id="ARBA00022618"/>
    </source>
</evidence>
<feature type="non-terminal residue" evidence="17">
    <location>
        <position position="1"/>
    </location>
</feature>
<evidence type="ECO:0000259" key="16">
    <source>
        <dbReference type="Pfam" id="PF00275"/>
    </source>
</evidence>
<evidence type="ECO:0000256" key="5">
    <source>
        <dbReference type="ARBA" id="ARBA00022679"/>
    </source>
</evidence>
<dbReference type="GO" id="GO:0005737">
    <property type="term" value="C:cytoplasm"/>
    <property type="evidence" value="ECO:0007669"/>
    <property type="project" value="UniProtKB-SubCell"/>
</dbReference>
<dbReference type="AlphaFoldDB" id="A0A2M8EYX9"/>
<accession>A0A2M8EYX9</accession>
<organism evidence="17 18">
    <name type="scientific">Candidatus Roizmanbacteria bacterium CG_4_9_14_0_2_um_filter_36_12</name>
    <dbReference type="NCBI Taxonomy" id="1974837"/>
    <lineage>
        <taxon>Bacteria</taxon>
        <taxon>Candidatus Roizmaniibacteriota</taxon>
    </lineage>
</organism>
<sequence>AKIKFVESKVSDPENLYFFNYKKNKKYSQIIEIEGPVKLHTGALNIADLRAGASLAIAALIANGESIVNGVSILERGYEDFVEKVRKLGGEIKKI</sequence>
<feature type="domain" description="Enolpyruvate transferase" evidence="16">
    <location>
        <begin position="30"/>
        <end position="84"/>
    </location>
</feature>
<evidence type="ECO:0000256" key="2">
    <source>
        <dbReference type="ARBA" id="ARBA00004752"/>
    </source>
</evidence>